<dbReference type="InterPro" id="IPR043502">
    <property type="entry name" value="DNA/RNA_pol_sf"/>
</dbReference>
<organism evidence="1 2">
    <name type="scientific">Astathelohania contejeani</name>
    <dbReference type="NCBI Taxonomy" id="164912"/>
    <lineage>
        <taxon>Eukaryota</taxon>
        <taxon>Fungi</taxon>
        <taxon>Fungi incertae sedis</taxon>
        <taxon>Microsporidia</taxon>
        <taxon>Astathelohaniidae</taxon>
        <taxon>Astathelohania</taxon>
    </lineage>
</organism>
<evidence type="ECO:0000313" key="1">
    <source>
        <dbReference type="EMBL" id="KAF7670537.1"/>
    </source>
</evidence>
<proteinExistence type="predicted"/>
<feature type="non-terminal residue" evidence="1">
    <location>
        <position position="102"/>
    </location>
</feature>
<dbReference type="Proteomes" id="UP001516464">
    <property type="component" value="Unassembled WGS sequence"/>
</dbReference>
<dbReference type="SUPFAM" id="SSF56672">
    <property type="entry name" value="DNA/RNA polymerases"/>
    <property type="match status" value="1"/>
</dbReference>
<dbReference type="Gene3D" id="3.90.1600.10">
    <property type="entry name" value="Palm domain of DNA polymerase"/>
    <property type="match status" value="1"/>
</dbReference>
<dbReference type="EMBL" id="SBIQ01001121">
    <property type="protein sequence ID" value="KAF7670537.1"/>
    <property type="molecule type" value="Genomic_DNA"/>
</dbReference>
<reference evidence="1 2" key="1">
    <citation type="submission" date="2019-01" db="EMBL/GenBank/DDBJ databases">
        <title>Genomes sequencing and comparative genomics of infectious freshwater microsporidia, Cucumispora dikerogammari and Thelohania contejeani.</title>
        <authorList>
            <person name="Cormier A."/>
            <person name="Giraud I."/>
            <person name="Wattier R."/>
            <person name="Teixeira M."/>
            <person name="Grandjean F."/>
            <person name="Rigaud T."/>
            <person name="Cordaux R."/>
        </authorList>
    </citation>
    <scope>NUCLEOTIDE SEQUENCE [LARGE SCALE GENOMIC DNA]</scope>
    <source>
        <strain evidence="1">T1</strain>
        <tissue evidence="1">Spores</tissue>
    </source>
</reference>
<dbReference type="InterPro" id="IPR023211">
    <property type="entry name" value="DNA_pol_palm_dom_sf"/>
</dbReference>
<sequence length="102" mass="11655">MLNSVYGKTTEKPFTEIATLSNSADKSSSIINSTFSHFIYPHSEELELVTGILKEKNVLYGITNKPLQWGIFILDYTKEKMYNEIFSRGEVYYSDTDSALIK</sequence>
<name>A0ABQ7HUW3_9MICR</name>
<comment type="caution">
    <text evidence="1">The sequence shown here is derived from an EMBL/GenBank/DDBJ whole genome shotgun (WGS) entry which is preliminary data.</text>
</comment>
<protein>
    <recommendedName>
        <fullName evidence="3">DNA-directed DNA polymerase</fullName>
    </recommendedName>
</protein>
<keyword evidence="2" id="KW-1185">Reference proteome</keyword>
<gene>
    <name evidence="1" type="ORF">TCON_2826</name>
</gene>
<evidence type="ECO:0000313" key="2">
    <source>
        <dbReference type="Proteomes" id="UP001516464"/>
    </source>
</evidence>
<accession>A0ABQ7HUW3</accession>
<evidence type="ECO:0008006" key="3">
    <source>
        <dbReference type="Google" id="ProtNLM"/>
    </source>
</evidence>